<evidence type="ECO:0000313" key="6">
    <source>
        <dbReference type="EMBL" id="HIZ66053.1"/>
    </source>
</evidence>
<dbReference type="Gene3D" id="2.60.120.260">
    <property type="entry name" value="Galactose-binding domain-like"/>
    <property type="match status" value="2"/>
</dbReference>
<dbReference type="PANTHER" id="PTHR33307:SF6">
    <property type="entry name" value="ALPHA-RHAMNOSIDASE (EUROFUNG)-RELATED"/>
    <property type="match status" value="1"/>
</dbReference>
<reference evidence="6" key="1">
    <citation type="journal article" date="2021" name="PeerJ">
        <title>Extensive microbial diversity within the chicken gut microbiome revealed by metagenomics and culture.</title>
        <authorList>
            <person name="Gilroy R."/>
            <person name="Ravi A."/>
            <person name="Getino M."/>
            <person name="Pursley I."/>
            <person name="Horton D.L."/>
            <person name="Alikhan N.F."/>
            <person name="Baker D."/>
            <person name="Gharbi K."/>
            <person name="Hall N."/>
            <person name="Watson M."/>
            <person name="Adriaenssens E.M."/>
            <person name="Foster-Nyarko E."/>
            <person name="Jarju S."/>
            <person name="Secka A."/>
            <person name="Antonio M."/>
            <person name="Oren A."/>
            <person name="Chaudhuri R.R."/>
            <person name="La Ragione R."/>
            <person name="Hildebrand F."/>
            <person name="Pallen M.J."/>
        </authorList>
    </citation>
    <scope>NUCLEOTIDE SEQUENCE</scope>
    <source>
        <strain evidence="6">1068</strain>
    </source>
</reference>
<dbReference type="InterPro" id="IPR008979">
    <property type="entry name" value="Galactose-bd-like_sf"/>
</dbReference>
<dbReference type="InterPro" id="IPR008902">
    <property type="entry name" value="Rhamnosid_concanavalin"/>
</dbReference>
<dbReference type="PANTHER" id="PTHR33307">
    <property type="entry name" value="ALPHA-RHAMNOSIDASE (EUROFUNG)"/>
    <property type="match status" value="1"/>
</dbReference>
<dbReference type="GO" id="GO:0005975">
    <property type="term" value="P:carbohydrate metabolic process"/>
    <property type="evidence" value="ECO:0007669"/>
    <property type="project" value="InterPro"/>
</dbReference>
<reference evidence="6" key="2">
    <citation type="submission" date="2021-04" db="EMBL/GenBank/DDBJ databases">
        <authorList>
            <person name="Gilroy R."/>
        </authorList>
    </citation>
    <scope>NUCLEOTIDE SEQUENCE</scope>
    <source>
        <strain evidence="6">1068</strain>
    </source>
</reference>
<evidence type="ECO:0000259" key="4">
    <source>
        <dbReference type="Pfam" id="PF08531"/>
    </source>
</evidence>
<dbReference type="EMBL" id="DXBG01000209">
    <property type="protein sequence ID" value="HIZ66053.1"/>
    <property type="molecule type" value="Genomic_DNA"/>
</dbReference>
<accession>A0A9D2JTF1</accession>
<evidence type="ECO:0000256" key="1">
    <source>
        <dbReference type="ARBA" id="ARBA00001445"/>
    </source>
</evidence>
<dbReference type="Pfam" id="PF08531">
    <property type="entry name" value="Bac_rhamnosid_N"/>
    <property type="match status" value="1"/>
</dbReference>
<evidence type="ECO:0000256" key="2">
    <source>
        <dbReference type="ARBA" id="ARBA00012652"/>
    </source>
</evidence>
<dbReference type="InterPro" id="IPR013737">
    <property type="entry name" value="Bac_rhamnosid_N"/>
</dbReference>
<evidence type="ECO:0000313" key="7">
    <source>
        <dbReference type="Proteomes" id="UP000824056"/>
    </source>
</evidence>
<sequence>MEWFTIPAFAQRKPDNLYHKEQEQGTVPACNAENIHVLCRSEFLWEGRQKLWLRISGDDYYKVYVNGRYAGQGPAPAYPEDYYYNEIDITSFLRKGKNIMAVHLYYQGLINRVWNSGDGRLALMALLFLKGAGKEFTRPLFWKYKISHAYSGSVTGYDTQFLENFDSRKWEEDWNQPEFEDEDWEWMVPAQWADYSLSLQPTKPLAVWERQPAGKEKIPGTEIWFVDAGKEITGNLLLAVEGRAGTQVKIRLGEELTDAGRVRFEMRCNCTYEEIWTLAEGVCHKIPFDYKAFRYGEIELPFGARLLDVALEIRHYPMEEKLCVLKTENGLLNRIFSLCKYTVKIGTQEGYLDCPTREKGQYLGDALITSRAQVWLTGTVEMLRKAIRQFAQTAFICPGLMAVAPGSLMQEIGDFSLLWPELLFTDYEFTGDREFLKKYYPTARGLLDYFGRYAGEDGLLYQVKDKWNLVDWPENLRDGYDFPLTRPVVGPGCHNVINALYIGAVQTVGKIERVLGLPVSRNWKVIKEAYIRAFYRPEEKLFADSVSSSHMAVHSNLYALYYGLAPEEGRERIGDYLAERGFSCGVMASYFLLRALAREERYEDVYRLLVNTGPQSWANMLRQGATTCYEAWGKEQKWNTSLCHPWASAPVSVIIEELGGMKLTPEADEGFVFRPHIPQEIRDFYLQVPLRGKIYEIKNNNIRRRRI</sequence>
<dbReference type="Gene3D" id="2.60.420.10">
    <property type="entry name" value="Maltose phosphorylase, domain 3"/>
    <property type="match status" value="1"/>
</dbReference>
<dbReference type="InterPro" id="IPR016007">
    <property type="entry name" value="Alpha_rhamnosid"/>
</dbReference>
<organism evidence="6 7">
    <name type="scientific">Candidatus Blautia pullicola</name>
    <dbReference type="NCBI Taxonomy" id="2838498"/>
    <lineage>
        <taxon>Bacteria</taxon>
        <taxon>Bacillati</taxon>
        <taxon>Bacillota</taxon>
        <taxon>Clostridia</taxon>
        <taxon>Lachnospirales</taxon>
        <taxon>Lachnospiraceae</taxon>
        <taxon>Blautia</taxon>
    </lineage>
</organism>
<protein>
    <recommendedName>
        <fullName evidence="2">alpha-L-rhamnosidase</fullName>
        <ecNumber evidence="2">3.2.1.40</ecNumber>
    </recommendedName>
</protein>
<dbReference type="Proteomes" id="UP000824056">
    <property type="component" value="Unassembled WGS sequence"/>
</dbReference>
<dbReference type="Gene3D" id="1.50.10.10">
    <property type="match status" value="1"/>
</dbReference>
<dbReference type="InterPro" id="IPR035396">
    <property type="entry name" value="Bac_rhamnosid6H"/>
</dbReference>
<feature type="domain" description="Bacterial alpha-L-rhamnosidase N-terminal" evidence="4">
    <location>
        <begin position="53"/>
        <end position="207"/>
    </location>
</feature>
<dbReference type="AlphaFoldDB" id="A0A9D2JTF1"/>
<gene>
    <name evidence="6" type="ORF">H9809_09185</name>
</gene>
<dbReference type="Pfam" id="PF17389">
    <property type="entry name" value="Bac_rhamnosid6H"/>
    <property type="match status" value="1"/>
</dbReference>
<dbReference type="EC" id="3.2.1.40" evidence="2"/>
<proteinExistence type="predicted"/>
<keyword evidence="6" id="KW-0378">Hydrolase</keyword>
<evidence type="ECO:0000259" key="3">
    <source>
        <dbReference type="Pfam" id="PF05592"/>
    </source>
</evidence>
<dbReference type="InterPro" id="IPR012341">
    <property type="entry name" value="6hp_glycosidase-like_sf"/>
</dbReference>
<feature type="domain" description="Alpha-L-rhamnosidase six-hairpin glycosidase" evidence="5">
    <location>
        <begin position="323"/>
        <end position="652"/>
    </location>
</feature>
<comment type="caution">
    <text evidence="6">The sequence shown here is derived from an EMBL/GenBank/DDBJ whole genome shotgun (WGS) entry which is preliminary data.</text>
</comment>
<evidence type="ECO:0000259" key="5">
    <source>
        <dbReference type="Pfam" id="PF17389"/>
    </source>
</evidence>
<dbReference type="SUPFAM" id="SSF49785">
    <property type="entry name" value="Galactose-binding domain-like"/>
    <property type="match status" value="1"/>
</dbReference>
<dbReference type="InterPro" id="IPR008928">
    <property type="entry name" value="6-hairpin_glycosidase_sf"/>
</dbReference>
<dbReference type="GO" id="GO:0030596">
    <property type="term" value="F:alpha-L-rhamnosidase activity"/>
    <property type="evidence" value="ECO:0007669"/>
    <property type="project" value="UniProtKB-EC"/>
</dbReference>
<dbReference type="SUPFAM" id="SSF48208">
    <property type="entry name" value="Six-hairpin glycosidases"/>
    <property type="match status" value="1"/>
</dbReference>
<dbReference type="Pfam" id="PF05592">
    <property type="entry name" value="Bac_rhamnosid"/>
    <property type="match status" value="1"/>
</dbReference>
<comment type="catalytic activity">
    <reaction evidence="1">
        <text>Hydrolysis of terminal non-reducing alpha-L-rhamnose residues in alpha-L-rhamnosides.</text>
        <dbReference type="EC" id="3.2.1.40"/>
    </reaction>
</comment>
<name>A0A9D2JTF1_9FIRM</name>
<feature type="domain" description="Alpha-L-rhamnosidase concanavalin-like" evidence="3">
    <location>
        <begin position="223"/>
        <end position="299"/>
    </location>
</feature>